<dbReference type="Proteomes" id="UP000799771">
    <property type="component" value="Unassembled WGS sequence"/>
</dbReference>
<evidence type="ECO:0000313" key="8">
    <source>
        <dbReference type="EMBL" id="KAF2126638.1"/>
    </source>
</evidence>
<reference evidence="8" key="1">
    <citation type="journal article" date="2020" name="Stud. Mycol.">
        <title>101 Dothideomycetes genomes: a test case for predicting lifestyles and emergence of pathogens.</title>
        <authorList>
            <person name="Haridas S."/>
            <person name="Albert R."/>
            <person name="Binder M."/>
            <person name="Bloem J."/>
            <person name="Labutti K."/>
            <person name="Salamov A."/>
            <person name="Andreopoulos B."/>
            <person name="Baker S."/>
            <person name="Barry K."/>
            <person name="Bills G."/>
            <person name="Bluhm B."/>
            <person name="Cannon C."/>
            <person name="Castanera R."/>
            <person name="Culley D."/>
            <person name="Daum C."/>
            <person name="Ezra D."/>
            <person name="Gonzalez J."/>
            <person name="Henrissat B."/>
            <person name="Kuo A."/>
            <person name="Liang C."/>
            <person name="Lipzen A."/>
            <person name="Lutzoni F."/>
            <person name="Magnuson J."/>
            <person name="Mondo S."/>
            <person name="Nolan M."/>
            <person name="Ohm R."/>
            <person name="Pangilinan J."/>
            <person name="Park H.-J."/>
            <person name="Ramirez L."/>
            <person name="Alfaro M."/>
            <person name="Sun H."/>
            <person name="Tritt A."/>
            <person name="Yoshinaga Y."/>
            <person name="Zwiers L.-H."/>
            <person name="Turgeon B."/>
            <person name="Goodwin S."/>
            <person name="Spatafora J."/>
            <person name="Crous P."/>
            <person name="Grigoriev I."/>
        </authorList>
    </citation>
    <scope>NUCLEOTIDE SEQUENCE</scope>
    <source>
        <strain evidence="8">CBS 119687</strain>
    </source>
</reference>
<keyword evidence="3 6" id="KW-1133">Transmembrane helix</keyword>
<evidence type="ECO:0000256" key="2">
    <source>
        <dbReference type="ARBA" id="ARBA00022692"/>
    </source>
</evidence>
<accession>A0A6A6A776</accession>
<dbReference type="InterPro" id="IPR052337">
    <property type="entry name" value="SAT4-like"/>
</dbReference>
<proteinExistence type="inferred from homology"/>
<feature type="transmembrane region" description="Helical" evidence="6">
    <location>
        <begin position="27"/>
        <end position="48"/>
    </location>
</feature>
<evidence type="ECO:0000256" key="6">
    <source>
        <dbReference type="SAM" id="Phobius"/>
    </source>
</evidence>
<feature type="transmembrane region" description="Helical" evidence="6">
    <location>
        <begin position="60"/>
        <end position="79"/>
    </location>
</feature>
<comment type="similarity">
    <text evidence="5">Belongs to the SAT4 family.</text>
</comment>
<feature type="domain" description="Rhodopsin" evidence="7">
    <location>
        <begin position="44"/>
        <end position="284"/>
    </location>
</feature>
<name>A0A6A6A776_9PLEO</name>
<keyword evidence="4 6" id="KW-0472">Membrane</keyword>
<dbReference type="Pfam" id="PF20684">
    <property type="entry name" value="Fung_rhodopsin"/>
    <property type="match status" value="1"/>
</dbReference>
<dbReference type="PANTHER" id="PTHR33048:SF167">
    <property type="entry name" value="INTEGRAL MEMBRANE PROTEIN"/>
    <property type="match status" value="1"/>
</dbReference>
<dbReference type="GeneID" id="54407308"/>
<evidence type="ECO:0000256" key="1">
    <source>
        <dbReference type="ARBA" id="ARBA00004141"/>
    </source>
</evidence>
<feature type="transmembrane region" description="Helical" evidence="6">
    <location>
        <begin position="144"/>
        <end position="164"/>
    </location>
</feature>
<evidence type="ECO:0000256" key="5">
    <source>
        <dbReference type="ARBA" id="ARBA00038359"/>
    </source>
</evidence>
<dbReference type="EMBL" id="ML977513">
    <property type="protein sequence ID" value="KAF2126638.1"/>
    <property type="molecule type" value="Genomic_DNA"/>
</dbReference>
<evidence type="ECO:0000259" key="7">
    <source>
        <dbReference type="Pfam" id="PF20684"/>
    </source>
</evidence>
<feature type="transmembrane region" description="Helical" evidence="6">
    <location>
        <begin position="111"/>
        <end position="132"/>
    </location>
</feature>
<dbReference type="RefSeq" id="XP_033521030.1">
    <property type="nucleotide sequence ID" value="XM_033666876.1"/>
</dbReference>
<dbReference type="PANTHER" id="PTHR33048">
    <property type="entry name" value="PTH11-LIKE INTEGRAL MEMBRANE PROTEIN (AFU_ORTHOLOGUE AFUA_5G11245)"/>
    <property type="match status" value="1"/>
</dbReference>
<organism evidence="8 9">
    <name type="scientific">Dothidotthia symphoricarpi CBS 119687</name>
    <dbReference type="NCBI Taxonomy" id="1392245"/>
    <lineage>
        <taxon>Eukaryota</taxon>
        <taxon>Fungi</taxon>
        <taxon>Dikarya</taxon>
        <taxon>Ascomycota</taxon>
        <taxon>Pezizomycotina</taxon>
        <taxon>Dothideomycetes</taxon>
        <taxon>Pleosporomycetidae</taxon>
        <taxon>Pleosporales</taxon>
        <taxon>Dothidotthiaceae</taxon>
        <taxon>Dothidotthia</taxon>
    </lineage>
</organism>
<comment type="subcellular location">
    <subcellularLocation>
        <location evidence="1">Membrane</location>
        <topology evidence="1">Multi-pass membrane protein</topology>
    </subcellularLocation>
</comment>
<dbReference type="OrthoDB" id="5022096at2759"/>
<keyword evidence="2 6" id="KW-0812">Transmembrane</keyword>
<evidence type="ECO:0000256" key="3">
    <source>
        <dbReference type="ARBA" id="ARBA00022989"/>
    </source>
</evidence>
<keyword evidence="9" id="KW-1185">Reference proteome</keyword>
<protein>
    <recommendedName>
        <fullName evidence="7">Rhodopsin domain-containing protein</fullName>
    </recommendedName>
</protein>
<feature type="transmembrane region" description="Helical" evidence="6">
    <location>
        <begin position="223"/>
        <end position="241"/>
    </location>
</feature>
<evidence type="ECO:0000256" key="4">
    <source>
        <dbReference type="ARBA" id="ARBA00023136"/>
    </source>
</evidence>
<dbReference type="AlphaFoldDB" id="A0A6A6A776"/>
<evidence type="ECO:0000313" key="9">
    <source>
        <dbReference type="Proteomes" id="UP000799771"/>
    </source>
</evidence>
<gene>
    <name evidence="8" type="ORF">P153DRAFT_359602</name>
</gene>
<sequence>MASIAAGVPDLSNITPEYIAYTNAPTLLAQTGALYAAVAVVVLLRCYVRIWMLQSFGKDDWAILFAFVFATATYIIYVIQTTVGIGRHLVVIQMDKDRYREFLRLRQTQSILVAIGVALIKVSVACFLLRLVTKKAYAWFLHGLNIFMTLFTAACVGTLAAWDLRLRPPPLGSGTAKCFNSQTFTAIGLMNTIVTIATDFLLALLPIPLIWNLQLNIRTRVSLILVLALGLFAGIACVIKSKKQAKFFDNPDPYVYDTFTMWRFIEFDVGIIAASLPALKPLFSQFLNASRSLTSAQIKTSSFHQNPNTLGYHKQTEHSDKGIMLKEYNTRPNNSVRVSCQSMGGANNKMWNMGRSTDSDESILPLHGVMNTPNAIVVRRDVHVD</sequence>
<feature type="transmembrane region" description="Helical" evidence="6">
    <location>
        <begin position="184"/>
        <end position="211"/>
    </location>
</feature>
<dbReference type="InterPro" id="IPR049326">
    <property type="entry name" value="Rhodopsin_dom_fungi"/>
</dbReference>
<dbReference type="GO" id="GO:0016020">
    <property type="term" value="C:membrane"/>
    <property type="evidence" value="ECO:0007669"/>
    <property type="project" value="UniProtKB-SubCell"/>
</dbReference>